<dbReference type="SUPFAM" id="SSF47616">
    <property type="entry name" value="GST C-terminal domain-like"/>
    <property type="match status" value="1"/>
</dbReference>
<feature type="domain" description="GST C-terminal" evidence="2">
    <location>
        <begin position="21"/>
        <end position="149"/>
    </location>
</feature>
<keyword evidence="4" id="KW-1185">Reference proteome</keyword>
<dbReference type="Gene3D" id="1.20.1050.10">
    <property type="match status" value="1"/>
</dbReference>
<dbReference type="InterPro" id="IPR050213">
    <property type="entry name" value="GST_superfamily"/>
</dbReference>
<dbReference type="GO" id="GO:0006749">
    <property type="term" value="P:glutathione metabolic process"/>
    <property type="evidence" value="ECO:0007669"/>
    <property type="project" value="TreeGrafter"/>
</dbReference>
<dbReference type="InterPro" id="IPR004045">
    <property type="entry name" value="Glutathione_S-Trfase_N"/>
</dbReference>
<reference evidence="3" key="1">
    <citation type="submission" date="2023-10" db="EMBL/GenBank/DDBJ databases">
        <title>Genome assembly of Pristionchus species.</title>
        <authorList>
            <person name="Yoshida K."/>
            <person name="Sommer R.J."/>
        </authorList>
    </citation>
    <scope>NUCLEOTIDE SEQUENCE</scope>
    <source>
        <strain evidence="3">RS0144</strain>
    </source>
</reference>
<dbReference type="InterPro" id="IPR036282">
    <property type="entry name" value="Glutathione-S-Trfase_C_sf"/>
</dbReference>
<accession>A0AAV5UL53</accession>
<dbReference type="PANTHER" id="PTHR11571">
    <property type="entry name" value="GLUTATHIONE S-TRANSFERASE"/>
    <property type="match status" value="1"/>
</dbReference>
<dbReference type="AlphaFoldDB" id="A0AAV5UL53"/>
<dbReference type="PANTHER" id="PTHR11571:SF256">
    <property type="entry name" value="GST C-TERMINAL DOMAIN-CONTAINING PROTEIN-RELATED"/>
    <property type="match status" value="1"/>
</dbReference>
<dbReference type="Pfam" id="PF14497">
    <property type="entry name" value="GST_C_3"/>
    <property type="match status" value="1"/>
</dbReference>
<dbReference type="PROSITE" id="PS50404">
    <property type="entry name" value="GST_NTER"/>
    <property type="match status" value="1"/>
</dbReference>
<organism evidence="3 4">
    <name type="scientific">Pristionchus entomophagus</name>
    <dbReference type="NCBI Taxonomy" id="358040"/>
    <lineage>
        <taxon>Eukaryota</taxon>
        <taxon>Metazoa</taxon>
        <taxon>Ecdysozoa</taxon>
        <taxon>Nematoda</taxon>
        <taxon>Chromadorea</taxon>
        <taxon>Rhabditida</taxon>
        <taxon>Rhabditina</taxon>
        <taxon>Diplogasteromorpha</taxon>
        <taxon>Diplogasteroidea</taxon>
        <taxon>Neodiplogasteridae</taxon>
        <taxon>Pristionchus</taxon>
    </lineage>
</organism>
<evidence type="ECO:0000259" key="2">
    <source>
        <dbReference type="PROSITE" id="PS50405"/>
    </source>
</evidence>
<comment type="caution">
    <text evidence="3">The sequence shown here is derived from an EMBL/GenBank/DDBJ whole genome shotgun (WGS) entry which is preliminary data.</text>
</comment>
<dbReference type="Gene3D" id="3.40.30.10">
    <property type="entry name" value="Glutaredoxin"/>
    <property type="match status" value="1"/>
</dbReference>
<dbReference type="PROSITE" id="PS50405">
    <property type="entry name" value="GST_CTER"/>
    <property type="match status" value="1"/>
</dbReference>
<feature type="domain" description="GST N-terminal" evidence="1">
    <location>
        <begin position="1"/>
        <end position="19"/>
    </location>
</feature>
<dbReference type="InterPro" id="IPR004046">
    <property type="entry name" value="GST_C"/>
</dbReference>
<name>A0AAV5UL53_9BILA</name>
<gene>
    <name evidence="3" type="ORF">PENTCL1PPCAC_29305</name>
</gene>
<sequence length="149" mass="16871">IPQSFAIVRYLAAQHGLAGATPFEAAWVDAVADLWKDFHTDFRNFWYIRMGYGRWEGGDEEAAKIEHGIPARDKFYPQIVKQLKENGGGFLVGASVTWVDLLVAEQADTIRKELPGFIDAYPEVLAHADKVRAIPKIDKWIETRPESRD</sequence>
<dbReference type="GO" id="GO:0004364">
    <property type="term" value="F:glutathione transferase activity"/>
    <property type="evidence" value="ECO:0007669"/>
    <property type="project" value="UniProtKB-ARBA"/>
</dbReference>
<proteinExistence type="predicted"/>
<feature type="non-terminal residue" evidence="3">
    <location>
        <position position="1"/>
    </location>
</feature>
<evidence type="ECO:0008006" key="5">
    <source>
        <dbReference type="Google" id="ProtNLM"/>
    </source>
</evidence>
<dbReference type="Proteomes" id="UP001432027">
    <property type="component" value="Unassembled WGS sequence"/>
</dbReference>
<dbReference type="EMBL" id="BTSX01000006">
    <property type="protein sequence ID" value="GMT07131.1"/>
    <property type="molecule type" value="Genomic_DNA"/>
</dbReference>
<dbReference type="FunFam" id="1.20.1050.10:FF:000044">
    <property type="entry name" value="Glutathione S-transferase"/>
    <property type="match status" value="1"/>
</dbReference>
<evidence type="ECO:0000313" key="3">
    <source>
        <dbReference type="EMBL" id="GMT07131.1"/>
    </source>
</evidence>
<dbReference type="InterPro" id="IPR010987">
    <property type="entry name" value="Glutathione-S-Trfase_C-like"/>
</dbReference>
<evidence type="ECO:0000313" key="4">
    <source>
        <dbReference type="Proteomes" id="UP001432027"/>
    </source>
</evidence>
<protein>
    <recommendedName>
        <fullName evidence="5">Glutathione S-transferase</fullName>
    </recommendedName>
</protein>
<evidence type="ECO:0000259" key="1">
    <source>
        <dbReference type="PROSITE" id="PS50404"/>
    </source>
</evidence>
<dbReference type="CDD" id="cd03192">
    <property type="entry name" value="GST_C_Sigma_like"/>
    <property type="match status" value="1"/>
</dbReference>